<dbReference type="GO" id="GO:0016705">
    <property type="term" value="F:oxidoreductase activity, acting on paired donors, with incorporation or reduction of molecular oxygen"/>
    <property type="evidence" value="ECO:0007669"/>
    <property type="project" value="InterPro"/>
</dbReference>
<dbReference type="GO" id="GO:0020037">
    <property type="term" value="F:heme binding"/>
    <property type="evidence" value="ECO:0007669"/>
    <property type="project" value="InterPro"/>
</dbReference>
<evidence type="ECO:0000256" key="7">
    <source>
        <dbReference type="ARBA" id="ARBA00023033"/>
    </source>
</evidence>
<keyword evidence="6 8" id="KW-0408">Iron</keyword>
<evidence type="ECO:0000256" key="8">
    <source>
        <dbReference type="PIRSR" id="PIRSR602401-1"/>
    </source>
</evidence>
<evidence type="ECO:0000256" key="5">
    <source>
        <dbReference type="ARBA" id="ARBA00023002"/>
    </source>
</evidence>
<dbReference type="InterPro" id="IPR001128">
    <property type="entry name" value="Cyt_P450"/>
</dbReference>
<keyword evidence="4 8" id="KW-0479">Metal-binding</keyword>
<keyword evidence="3 8" id="KW-0349">Heme</keyword>
<evidence type="ECO:0000256" key="2">
    <source>
        <dbReference type="ARBA" id="ARBA00010617"/>
    </source>
</evidence>
<keyword evidence="5" id="KW-0560">Oxidoreductase</keyword>
<gene>
    <name evidence="9" type="ORF">TARUN_4640</name>
</gene>
<evidence type="ECO:0000313" key="10">
    <source>
        <dbReference type="Proteomes" id="UP000266272"/>
    </source>
</evidence>
<evidence type="ECO:0000256" key="3">
    <source>
        <dbReference type="ARBA" id="ARBA00022617"/>
    </source>
</evidence>
<dbReference type="GO" id="GO:0005506">
    <property type="term" value="F:iron ion binding"/>
    <property type="evidence" value="ECO:0007669"/>
    <property type="project" value="InterPro"/>
</dbReference>
<reference evidence="9 10" key="1">
    <citation type="journal article" date="2018" name="PLoS Pathog.">
        <title>Evolution of structural diversity of trichothecenes, a family of toxins produced by plant pathogenic and entomopathogenic fungi.</title>
        <authorList>
            <person name="Proctor R.H."/>
            <person name="McCormick S.P."/>
            <person name="Kim H.S."/>
            <person name="Cardoza R.E."/>
            <person name="Stanley A.M."/>
            <person name="Lindo L."/>
            <person name="Kelly A."/>
            <person name="Brown D.W."/>
            <person name="Lee T."/>
            <person name="Vaughan M.M."/>
            <person name="Alexander N.J."/>
            <person name="Busman M."/>
            <person name="Gutierrez S."/>
        </authorList>
    </citation>
    <scope>NUCLEOTIDE SEQUENCE [LARGE SCALE GENOMIC DNA]</scope>
    <source>
        <strain evidence="9 10">IBT 40837</strain>
    </source>
</reference>
<dbReference type="EMBL" id="PXOA01000273">
    <property type="protein sequence ID" value="RFU77593.1"/>
    <property type="molecule type" value="Genomic_DNA"/>
</dbReference>
<organism evidence="9 10">
    <name type="scientific">Trichoderma arundinaceum</name>
    <dbReference type="NCBI Taxonomy" id="490622"/>
    <lineage>
        <taxon>Eukaryota</taxon>
        <taxon>Fungi</taxon>
        <taxon>Dikarya</taxon>
        <taxon>Ascomycota</taxon>
        <taxon>Pezizomycotina</taxon>
        <taxon>Sordariomycetes</taxon>
        <taxon>Hypocreomycetidae</taxon>
        <taxon>Hypocreales</taxon>
        <taxon>Hypocreaceae</taxon>
        <taxon>Trichoderma</taxon>
    </lineage>
</organism>
<proteinExistence type="inferred from homology"/>
<dbReference type="PRINTS" id="PR00385">
    <property type="entry name" value="P450"/>
</dbReference>
<dbReference type="SUPFAM" id="SSF48264">
    <property type="entry name" value="Cytochrome P450"/>
    <property type="match status" value="1"/>
</dbReference>
<evidence type="ECO:0000256" key="6">
    <source>
        <dbReference type="ARBA" id="ARBA00023004"/>
    </source>
</evidence>
<comment type="caution">
    <text evidence="9">The sequence shown here is derived from an EMBL/GenBank/DDBJ whole genome shotgun (WGS) entry which is preliminary data.</text>
</comment>
<dbReference type="PANTHER" id="PTHR24305:SF230">
    <property type="entry name" value="P450, PUTATIVE (EUROFUNG)-RELATED"/>
    <property type="match status" value="1"/>
</dbReference>
<sequence length="493" mass="55843">MTLSVAALIIGGTYVLSRIIYNLCFHALSKYPGPVANRVSILPKVYHLISGSLPYHVTELHQRYGPVVRIAPNELAFTDPRAWRDIYARKLIEGRYELAHDMAFYKPTNQPHDSILSSNRQEHDNIRKLLSPGFSDRAMKAQEPTIGRYVNMLIQRLQENCIDMNGNPKVINMRDWLAFCTFDMIGDLAFGSDFGCLQNGGYHPWVALIAGSVRDLATLQALKMLGVVRFVRYVMLKLSLGTKALKMHVELTKLKTEERVKLGDKRDDFLNGLIQDGMSPELLRENGSLLILAGSETTATLLTGILYLLAKHDNVLERLKSEVRGEFASASEMTLSNMSRLPYMLAVLKEGLRCYPPVAGNSPRLVPPAGTNIAGCLVPGGTVVGIWQWAMYHDPTHFDDPYSFDPDRFLILQHREKPSNTKIDKVEAFNPFLIGPRNCIGQNLAYAEMRLILARLIWKFDLDVCVESNKWMHTQKNFLLWEKPSLYMYLTPR</sequence>
<dbReference type="Gene3D" id="1.10.630.10">
    <property type="entry name" value="Cytochrome P450"/>
    <property type="match status" value="1"/>
</dbReference>
<dbReference type="InterPro" id="IPR002401">
    <property type="entry name" value="Cyt_P450_E_grp-I"/>
</dbReference>
<keyword evidence="7" id="KW-0503">Monooxygenase</keyword>
<feature type="binding site" description="axial binding residue" evidence="8">
    <location>
        <position position="439"/>
    </location>
    <ligand>
        <name>heme</name>
        <dbReference type="ChEBI" id="CHEBI:30413"/>
    </ligand>
    <ligandPart>
        <name>Fe</name>
        <dbReference type="ChEBI" id="CHEBI:18248"/>
    </ligandPart>
</feature>
<dbReference type="PANTHER" id="PTHR24305">
    <property type="entry name" value="CYTOCHROME P450"/>
    <property type="match status" value="1"/>
</dbReference>
<evidence type="ECO:0000313" key="9">
    <source>
        <dbReference type="EMBL" id="RFU77593.1"/>
    </source>
</evidence>
<evidence type="ECO:0000256" key="4">
    <source>
        <dbReference type="ARBA" id="ARBA00022723"/>
    </source>
</evidence>
<dbReference type="AlphaFoldDB" id="A0A395NNW3"/>
<dbReference type="InterPro" id="IPR036396">
    <property type="entry name" value="Cyt_P450_sf"/>
</dbReference>
<protein>
    <submittedName>
        <fullName evidence="9">Cytochrome p450</fullName>
    </submittedName>
</protein>
<name>A0A395NNW3_TRIAR</name>
<dbReference type="InterPro" id="IPR050121">
    <property type="entry name" value="Cytochrome_P450_monoxygenase"/>
</dbReference>
<evidence type="ECO:0000256" key="1">
    <source>
        <dbReference type="ARBA" id="ARBA00001971"/>
    </source>
</evidence>
<dbReference type="CDD" id="cd11058">
    <property type="entry name" value="CYP60B-like"/>
    <property type="match status" value="1"/>
</dbReference>
<dbReference type="PRINTS" id="PR00463">
    <property type="entry name" value="EP450I"/>
</dbReference>
<keyword evidence="10" id="KW-1185">Reference proteome</keyword>
<dbReference type="Proteomes" id="UP000266272">
    <property type="component" value="Unassembled WGS sequence"/>
</dbReference>
<accession>A0A395NNW3</accession>
<comment type="cofactor">
    <cofactor evidence="1 8">
        <name>heme</name>
        <dbReference type="ChEBI" id="CHEBI:30413"/>
    </cofactor>
</comment>
<dbReference type="OrthoDB" id="1470350at2759"/>
<dbReference type="Pfam" id="PF00067">
    <property type="entry name" value="p450"/>
    <property type="match status" value="1"/>
</dbReference>
<dbReference type="STRING" id="490622.A0A395NNW3"/>
<comment type="similarity">
    <text evidence="2">Belongs to the cytochrome P450 family.</text>
</comment>
<dbReference type="GO" id="GO:0004497">
    <property type="term" value="F:monooxygenase activity"/>
    <property type="evidence" value="ECO:0007669"/>
    <property type="project" value="UniProtKB-KW"/>
</dbReference>